<dbReference type="PANTHER" id="PTHR16223">
    <property type="entry name" value="TRANSCRIPTION FACTOR BHLH83-RELATED"/>
    <property type="match status" value="1"/>
</dbReference>
<name>A0A1D6J9A6_MAIZE</name>
<organism evidence="4">
    <name type="scientific">Zea mays</name>
    <name type="common">Maize</name>
    <dbReference type="NCBI Taxonomy" id="4577"/>
    <lineage>
        <taxon>Eukaryota</taxon>
        <taxon>Viridiplantae</taxon>
        <taxon>Streptophyta</taxon>
        <taxon>Embryophyta</taxon>
        <taxon>Tracheophyta</taxon>
        <taxon>Spermatophyta</taxon>
        <taxon>Magnoliopsida</taxon>
        <taxon>Liliopsida</taxon>
        <taxon>Poales</taxon>
        <taxon>Poaceae</taxon>
        <taxon>PACMAD clade</taxon>
        <taxon>Panicoideae</taxon>
        <taxon>Andropogonodae</taxon>
        <taxon>Andropogoneae</taxon>
        <taxon>Tripsacinae</taxon>
        <taxon>Zea</taxon>
    </lineage>
</organism>
<reference evidence="4" key="1">
    <citation type="submission" date="2015-12" db="EMBL/GenBank/DDBJ databases">
        <title>Update maize B73 reference genome by single molecule sequencing technologies.</title>
        <authorList>
            <consortium name="Maize Genome Sequencing Project"/>
            <person name="Ware D."/>
        </authorList>
    </citation>
    <scope>NUCLEOTIDE SEQUENCE</scope>
    <source>
        <tissue evidence="4">Seedling</tissue>
    </source>
</reference>
<feature type="region of interest" description="Disordered" evidence="3">
    <location>
        <begin position="33"/>
        <end position="85"/>
    </location>
</feature>
<protein>
    <submittedName>
        <fullName evidence="4">Transcription factor bHLH68</fullName>
    </submittedName>
</protein>
<feature type="compositionally biased region" description="Low complexity" evidence="3">
    <location>
        <begin position="33"/>
        <end position="49"/>
    </location>
</feature>
<dbReference type="IntAct" id="A0A1D6J9A6">
    <property type="interactions" value="3"/>
</dbReference>
<accession>A0A1D6J9A6</accession>
<dbReference type="ExpressionAtlas" id="A0A1D6J9A6">
    <property type="expression patterns" value="baseline and differential"/>
</dbReference>
<dbReference type="EMBL" id="CM000786">
    <property type="protein sequence ID" value="AQK44492.1"/>
    <property type="molecule type" value="Genomic_DNA"/>
</dbReference>
<dbReference type="STRING" id="4577.A0A1D6J9A6"/>
<dbReference type="InterPro" id="IPR045843">
    <property type="entry name" value="IND-like"/>
</dbReference>
<evidence type="ECO:0000313" key="4">
    <source>
        <dbReference type="EMBL" id="AQK44492.1"/>
    </source>
</evidence>
<dbReference type="GO" id="GO:0005634">
    <property type="term" value="C:nucleus"/>
    <property type="evidence" value="ECO:0007669"/>
    <property type="project" value="UniProtKB-SubCell"/>
</dbReference>
<gene>
    <name evidence="4" type="ORF">ZEAMMB73_Zm00001d025752</name>
</gene>
<evidence type="ECO:0000256" key="3">
    <source>
        <dbReference type="SAM" id="MobiDB-lite"/>
    </source>
</evidence>
<dbReference type="PANTHER" id="PTHR16223:SF249">
    <property type="entry name" value="TRANSCRIPTION FACTOR BHLH154"/>
    <property type="match status" value="1"/>
</dbReference>
<sequence>MCPARSLSTALRCAHPSLNPPARVGLVLSFPSTTTARGTTRTATSVARPSPSPPPRPPARRSSAACRRRSRGMPAPDSRPYHQEKKDKIGERVAALQQLVSPFGKVRHGFCPAGGVGVHQVPAPAAAGPELPLHARSSGRWRCAQDPQRYSLRSRGLCLVPVDLTLQLTQSNGADLWAPAHTARRR</sequence>
<comment type="subcellular location">
    <subcellularLocation>
        <location evidence="1">Nucleus</location>
    </subcellularLocation>
</comment>
<evidence type="ECO:0000256" key="2">
    <source>
        <dbReference type="ARBA" id="ARBA00023242"/>
    </source>
</evidence>
<keyword evidence="2" id="KW-0539">Nucleus</keyword>
<dbReference type="AlphaFoldDB" id="A0A1D6J9A6"/>
<proteinExistence type="predicted"/>
<dbReference type="GO" id="GO:0003700">
    <property type="term" value="F:DNA-binding transcription factor activity"/>
    <property type="evidence" value="ECO:0007669"/>
    <property type="project" value="InterPro"/>
</dbReference>
<evidence type="ECO:0000256" key="1">
    <source>
        <dbReference type="ARBA" id="ARBA00004123"/>
    </source>
</evidence>